<dbReference type="KEGG" id="tps:THAPSDRAFT_24227"/>
<dbReference type="OMA" id="TGTMAFR"/>
<protein>
    <recommendedName>
        <fullName evidence="3">DUF711 domain-containing protein</fullName>
    </recommendedName>
</protein>
<evidence type="ECO:0000313" key="2">
    <source>
        <dbReference type="Proteomes" id="UP000001449"/>
    </source>
</evidence>
<dbReference type="RefSeq" id="XP_002292896.1">
    <property type="nucleotide sequence ID" value="XM_002292860.1"/>
</dbReference>
<dbReference type="PANTHER" id="PTHR37560">
    <property type="entry name" value="UPF0210 PROTEIN SPR0218"/>
    <property type="match status" value="1"/>
</dbReference>
<dbReference type="Pfam" id="PF05167">
    <property type="entry name" value="DUF711"/>
    <property type="match status" value="1"/>
</dbReference>
<dbReference type="AlphaFoldDB" id="B8C9S0"/>
<sequence>MTAKPFKIRTVTAFVTFSPHDFDGFREGDGSDTSTVGKKIHQCANLVRQVESRLVKEGYEVQTVRIATNPFGEWLTPVTCQDTDDDVDTLSITALKLKWLNELLSRHNINFCSLGPSTDPKHTTSVCPVIVSVDGGRFSCSANVDACDVDSARAAARCIKTISTLDNNHDSYNLMGDKSHLVGGLGNFRFCAASSVKSGVPFFPAARGTSLSTIPQTVEELPIGFGIGLENGEFARKLLEEAKSIDQISNVFFREWSKELLPIQELCTEYVDEVNSSMADKRGNIYKFENSIEYLGIDTSLNPSLDDKGSVAAAIECLDEVRGSFGQNGSLGAAAAITTSLQSIPDIRTTGYCGLMLPVLEDRRLAEIGMQSSSADTLTIQKLLFISSVCGVGIDTVPIPGDVSEDSLSSLILDVAALAGRWDKPLSCRVFPVPGSKAGEKTEFNSPYMCNSCILDIA</sequence>
<dbReference type="SUPFAM" id="SSF51998">
    <property type="entry name" value="PFL-like glycyl radical enzymes"/>
    <property type="match status" value="1"/>
</dbReference>
<dbReference type="InParanoid" id="B8C9S0"/>
<evidence type="ECO:0008006" key="3">
    <source>
        <dbReference type="Google" id="ProtNLM"/>
    </source>
</evidence>
<dbReference type="PANTHER" id="PTHR37560:SF2">
    <property type="entry name" value="DUF711 DOMAIN-CONTAINING PROTEIN"/>
    <property type="match status" value="1"/>
</dbReference>
<organism evidence="1 2">
    <name type="scientific">Thalassiosira pseudonana</name>
    <name type="common">Marine diatom</name>
    <name type="synonym">Cyclotella nana</name>
    <dbReference type="NCBI Taxonomy" id="35128"/>
    <lineage>
        <taxon>Eukaryota</taxon>
        <taxon>Sar</taxon>
        <taxon>Stramenopiles</taxon>
        <taxon>Ochrophyta</taxon>
        <taxon>Bacillariophyta</taxon>
        <taxon>Coscinodiscophyceae</taxon>
        <taxon>Thalassiosirophycidae</taxon>
        <taxon>Thalassiosirales</taxon>
        <taxon>Thalassiosiraceae</taxon>
        <taxon>Thalassiosira</taxon>
    </lineage>
</organism>
<dbReference type="Gene3D" id="3.20.70.20">
    <property type="match status" value="1"/>
</dbReference>
<dbReference type="PaxDb" id="35128-Thaps24227"/>
<reference evidence="1 2" key="1">
    <citation type="journal article" date="2004" name="Science">
        <title>The genome of the diatom Thalassiosira pseudonana: ecology, evolution, and metabolism.</title>
        <authorList>
            <person name="Armbrust E.V."/>
            <person name="Berges J.A."/>
            <person name="Bowler C."/>
            <person name="Green B.R."/>
            <person name="Martinez D."/>
            <person name="Putnam N.H."/>
            <person name="Zhou S."/>
            <person name="Allen A.E."/>
            <person name="Apt K.E."/>
            <person name="Bechner M."/>
            <person name="Brzezinski M.A."/>
            <person name="Chaal B.K."/>
            <person name="Chiovitti A."/>
            <person name="Davis A.K."/>
            <person name="Demarest M.S."/>
            <person name="Detter J.C."/>
            <person name="Glavina T."/>
            <person name="Goodstein D."/>
            <person name="Hadi M.Z."/>
            <person name="Hellsten U."/>
            <person name="Hildebrand M."/>
            <person name="Jenkins B.D."/>
            <person name="Jurka J."/>
            <person name="Kapitonov V.V."/>
            <person name="Kroger N."/>
            <person name="Lau W.W."/>
            <person name="Lane T.W."/>
            <person name="Larimer F.W."/>
            <person name="Lippmeier J.C."/>
            <person name="Lucas S."/>
            <person name="Medina M."/>
            <person name="Montsant A."/>
            <person name="Obornik M."/>
            <person name="Parker M.S."/>
            <person name="Palenik B."/>
            <person name="Pazour G.J."/>
            <person name="Richardson P.M."/>
            <person name="Rynearson T.A."/>
            <person name="Saito M.A."/>
            <person name="Schwartz D.C."/>
            <person name="Thamatrakoln K."/>
            <person name="Valentin K."/>
            <person name="Vardi A."/>
            <person name="Wilkerson F.P."/>
            <person name="Rokhsar D.S."/>
        </authorList>
    </citation>
    <scope>NUCLEOTIDE SEQUENCE [LARGE SCALE GENOMIC DNA]</scope>
    <source>
        <strain evidence="1 2">CCMP1335</strain>
    </source>
</reference>
<dbReference type="eggNOG" id="ENOG502RZPI">
    <property type="taxonomic scope" value="Eukaryota"/>
</dbReference>
<evidence type="ECO:0000313" key="1">
    <source>
        <dbReference type="EMBL" id="EED90092.1"/>
    </source>
</evidence>
<proteinExistence type="predicted"/>
<gene>
    <name evidence="1" type="ORF">THAPSDRAFT_24227</name>
</gene>
<dbReference type="GeneID" id="7446898"/>
<accession>B8C9S0</accession>
<dbReference type="InterPro" id="IPR007841">
    <property type="entry name" value="UPF0210"/>
</dbReference>
<dbReference type="HOGENOM" id="CLU_045053_0_0_1"/>
<name>B8C9S0_THAPS</name>
<reference evidence="1 2" key="2">
    <citation type="journal article" date="2008" name="Nature">
        <title>The Phaeodactylum genome reveals the evolutionary history of diatom genomes.</title>
        <authorList>
            <person name="Bowler C."/>
            <person name="Allen A.E."/>
            <person name="Badger J.H."/>
            <person name="Grimwood J."/>
            <person name="Jabbari K."/>
            <person name="Kuo A."/>
            <person name="Maheswari U."/>
            <person name="Martens C."/>
            <person name="Maumus F."/>
            <person name="Otillar R.P."/>
            <person name="Rayko E."/>
            <person name="Salamov A."/>
            <person name="Vandepoele K."/>
            <person name="Beszteri B."/>
            <person name="Gruber A."/>
            <person name="Heijde M."/>
            <person name="Katinka M."/>
            <person name="Mock T."/>
            <person name="Valentin K."/>
            <person name="Verret F."/>
            <person name="Berges J.A."/>
            <person name="Brownlee C."/>
            <person name="Cadoret J.P."/>
            <person name="Chiovitti A."/>
            <person name="Choi C.J."/>
            <person name="Coesel S."/>
            <person name="De Martino A."/>
            <person name="Detter J.C."/>
            <person name="Durkin C."/>
            <person name="Falciatore A."/>
            <person name="Fournet J."/>
            <person name="Haruta M."/>
            <person name="Huysman M.J."/>
            <person name="Jenkins B.D."/>
            <person name="Jiroutova K."/>
            <person name="Jorgensen R.E."/>
            <person name="Joubert Y."/>
            <person name="Kaplan A."/>
            <person name="Kroger N."/>
            <person name="Kroth P.G."/>
            <person name="La Roche J."/>
            <person name="Lindquist E."/>
            <person name="Lommer M."/>
            <person name="Martin-Jezequel V."/>
            <person name="Lopez P.J."/>
            <person name="Lucas S."/>
            <person name="Mangogna M."/>
            <person name="McGinnis K."/>
            <person name="Medlin L.K."/>
            <person name="Montsant A."/>
            <person name="Oudot-Le Secq M.P."/>
            <person name="Napoli C."/>
            <person name="Obornik M."/>
            <person name="Parker M.S."/>
            <person name="Petit J.L."/>
            <person name="Porcel B.M."/>
            <person name="Poulsen N."/>
            <person name="Robison M."/>
            <person name="Rychlewski L."/>
            <person name="Rynearson T.A."/>
            <person name="Schmutz J."/>
            <person name="Shapiro H."/>
            <person name="Siaut M."/>
            <person name="Stanley M."/>
            <person name="Sussman M.R."/>
            <person name="Taylor A.R."/>
            <person name="Vardi A."/>
            <person name="von Dassow P."/>
            <person name="Vyverman W."/>
            <person name="Willis A."/>
            <person name="Wyrwicz L.S."/>
            <person name="Rokhsar D.S."/>
            <person name="Weissenbach J."/>
            <person name="Armbrust E.V."/>
            <person name="Green B.R."/>
            <person name="Van de Peer Y."/>
            <person name="Grigoriev I.V."/>
        </authorList>
    </citation>
    <scope>NUCLEOTIDE SEQUENCE [LARGE SCALE GENOMIC DNA]</scope>
    <source>
        <strain evidence="1 2">CCMP1335</strain>
    </source>
</reference>
<keyword evidence="2" id="KW-1185">Reference proteome</keyword>
<dbReference type="Proteomes" id="UP000001449">
    <property type="component" value="Chromosome 10"/>
</dbReference>
<dbReference type="EMBL" id="CM000646">
    <property type="protein sequence ID" value="EED90092.1"/>
    <property type="molecule type" value="Genomic_DNA"/>
</dbReference>